<feature type="compositionally biased region" description="Polar residues" evidence="1">
    <location>
        <begin position="54"/>
        <end position="72"/>
    </location>
</feature>
<feature type="region of interest" description="Disordered" evidence="1">
    <location>
        <begin position="488"/>
        <end position="576"/>
    </location>
</feature>
<feature type="compositionally biased region" description="Pro residues" evidence="1">
    <location>
        <begin position="737"/>
        <end position="755"/>
    </location>
</feature>
<feature type="domain" description="PDZ" evidence="2">
    <location>
        <begin position="417"/>
        <end position="489"/>
    </location>
</feature>
<feature type="compositionally biased region" description="Polar residues" evidence="1">
    <location>
        <begin position="604"/>
        <end position="615"/>
    </location>
</feature>
<accession>A0A8T1X1S0</accession>
<feature type="region of interest" description="Disordered" evidence="1">
    <location>
        <begin position="698"/>
        <end position="760"/>
    </location>
</feature>
<dbReference type="PANTHER" id="PTHR19964">
    <property type="entry name" value="MULTIPLE PDZ DOMAIN PROTEIN"/>
    <property type="match status" value="1"/>
</dbReference>
<feature type="domain" description="PDZ" evidence="2">
    <location>
        <begin position="296"/>
        <end position="369"/>
    </location>
</feature>
<dbReference type="InterPro" id="IPR051342">
    <property type="entry name" value="PDZ_scaffold"/>
</dbReference>
<feature type="region of interest" description="Disordered" evidence="1">
    <location>
        <begin position="93"/>
        <end position="132"/>
    </location>
</feature>
<name>A0A8T1X1S0_9STRA</name>
<dbReference type="InterPro" id="IPR001478">
    <property type="entry name" value="PDZ"/>
</dbReference>
<feature type="compositionally biased region" description="Low complexity" evidence="1">
    <location>
        <begin position="590"/>
        <end position="603"/>
    </location>
</feature>
<feature type="region of interest" description="Disordered" evidence="1">
    <location>
        <begin position="227"/>
        <end position="249"/>
    </location>
</feature>
<gene>
    <name evidence="3" type="ORF">PHYBOEH_006721</name>
</gene>
<dbReference type="AlphaFoldDB" id="A0A8T1X1S0"/>
<feature type="compositionally biased region" description="Acidic residues" evidence="1">
    <location>
        <begin position="117"/>
        <end position="132"/>
    </location>
</feature>
<dbReference type="OrthoDB" id="78824at2759"/>
<evidence type="ECO:0000256" key="1">
    <source>
        <dbReference type="SAM" id="MobiDB-lite"/>
    </source>
</evidence>
<reference evidence="3" key="1">
    <citation type="submission" date="2021-02" db="EMBL/GenBank/DDBJ databases">
        <authorList>
            <person name="Palmer J.M."/>
        </authorList>
    </citation>
    <scope>NUCLEOTIDE SEQUENCE</scope>
    <source>
        <strain evidence="3">SCRP23</strain>
    </source>
</reference>
<feature type="compositionally biased region" description="Polar residues" evidence="1">
    <location>
        <begin position="232"/>
        <end position="242"/>
    </location>
</feature>
<evidence type="ECO:0000313" key="3">
    <source>
        <dbReference type="EMBL" id="KAG7400182.1"/>
    </source>
</evidence>
<dbReference type="PROSITE" id="PS50106">
    <property type="entry name" value="PDZ"/>
    <property type="match status" value="3"/>
</dbReference>
<organism evidence="3 4">
    <name type="scientific">Phytophthora boehmeriae</name>
    <dbReference type="NCBI Taxonomy" id="109152"/>
    <lineage>
        <taxon>Eukaryota</taxon>
        <taxon>Sar</taxon>
        <taxon>Stramenopiles</taxon>
        <taxon>Oomycota</taxon>
        <taxon>Peronosporomycetes</taxon>
        <taxon>Peronosporales</taxon>
        <taxon>Peronosporaceae</taxon>
        <taxon>Phytophthora</taxon>
    </lineage>
</organism>
<dbReference type="Proteomes" id="UP000693981">
    <property type="component" value="Unassembled WGS sequence"/>
</dbReference>
<feature type="domain" description="PDZ" evidence="2">
    <location>
        <begin position="140"/>
        <end position="212"/>
    </location>
</feature>
<proteinExistence type="predicted"/>
<evidence type="ECO:0000313" key="4">
    <source>
        <dbReference type="Proteomes" id="UP000693981"/>
    </source>
</evidence>
<feature type="region of interest" description="Disordered" evidence="1">
    <location>
        <begin position="1"/>
        <end position="23"/>
    </location>
</feature>
<feature type="region of interest" description="Disordered" evidence="1">
    <location>
        <begin position="40"/>
        <end position="72"/>
    </location>
</feature>
<dbReference type="PANTHER" id="PTHR19964:SF92">
    <property type="entry name" value="PATJ HOMOLOG"/>
    <property type="match status" value="1"/>
</dbReference>
<protein>
    <recommendedName>
        <fullName evidence="2">PDZ domain-containing protein</fullName>
    </recommendedName>
</protein>
<sequence length="858" mass="92590">MDPRADRGDSSCSEDSAFGDEGISHDEFVSRRLAKMQNLMGDAQDINEDKNHSFLDSASHRTGSNHSGTSELSANMTVYEKLQALAMAENIKLDEPPTNGSPNTQDKTLIDKTLIDGEVEDEDDEEEDDDDSYEISWDGGPLGLLFKANANGQPVIRRVNKKGAATGLQYARAGDVLLALNGISVAATPFSEVIEQLKNPEFPIKLDFRPLKLSDLASAASAATQKWGLPRTGSSVPSSDGQSAFCGSPVSSTATVDMRNIRGGGWDELAQAYMPPVDEAQPDEADGEVEYDVVWSEGPLGCEMKQRNGLPTVKSVTGTGVTPSVAQIAAGDILVSINGLRTEEIGFKSTVTLMMRATKPVYLRFHRGGARQPPSSSSSFGEQPQSRRGIAQDAPPAADSETAPLDPKQYTVLWRDGPLGIQIRTSSKGRVVVARLTGAGSPNVNDTVMPGDAFVRVAGVDVDSLGIAGAFELLKTVQKPVVLVFQRRGRNRGSRPRSRSRQSHGLPSPAPAPLPSAGVPSFRQLREEEAAAAAASAGRPPLVRTHSGGYSPALPKRKSRGGSMKQFTGNYQAGNGGSYSQEFENYAASDDGSQYSYDYSADSPRSNASRQQQFGNHRRTNSASDHGLPDYTSLPPPPFPGSDAPNTGGVNGEGYPEEDSFAPQDDDETENAPPPAYQDVFTASGRAKDTIVVMPASRPSADLHSIPDNESQELDGDFYGDNSDLPPPFPGMDDEPLPPPPMYSLPPTVPSPPMEQPSRLQELRRQYIESERQRNLFTNGNATMVSTYSDIDDSGLVVHHRRQPSHEDVPMQTSLTQLRPGDWLVSFNNQSTRDLRLGETMELLKRSPKPVDMCFIVQ</sequence>
<comment type="caution">
    <text evidence="3">The sequence shown here is derived from an EMBL/GenBank/DDBJ whole genome shotgun (WGS) entry which is preliminary data.</text>
</comment>
<feature type="compositionally biased region" description="Acidic residues" evidence="1">
    <location>
        <begin position="655"/>
        <end position="670"/>
    </location>
</feature>
<dbReference type="EMBL" id="JAGDFL010000036">
    <property type="protein sequence ID" value="KAG7400182.1"/>
    <property type="molecule type" value="Genomic_DNA"/>
</dbReference>
<feature type="compositionally biased region" description="Basic residues" evidence="1">
    <location>
        <begin position="488"/>
        <end position="502"/>
    </location>
</feature>
<dbReference type="SMART" id="SM00228">
    <property type="entry name" value="PDZ"/>
    <property type="match status" value="3"/>
</dbReference>
<feature type="region of interest" description="Disordered" evidence="1">
    <location>
        <begin position="590"/>
        <end position="679"/>
    </location>
</feature>
<dbReference type="CDD" id="cd00136">
    <property type="entry name" value="PDZ_canonical"/>
    <property type="match status" value="2"/>
</dbReference>
<evidence type="ECO:0000259" key="2">
    <source>
        <dbReference type="PROSITE" id="PS50106"/>
    </source>
</evidence>
<feature type="compositionally biased region" description="Polar residues" evidence="1">
    <location>
        <begin position="565"/>
        <end position="576"/>
    </location>
</feature>
<feature type="region of interest" description="Disordered" evidence="1">
    <location>
        <begin position="367"/>
        <end position="409"/>
    </location>
</feature>
<feature type="compositionally biased region" description="Low complexity" evidence="1">
    <location>
        <begin position="370"/>
        <end position="387"/>
    </location>
</feature>
<keyword evidence="4" id="KW-1185">Reference proteome</keyword>
<feature type="compositionally biased region" description="Polar residues" evidence="1">
    <location>
        <begin position="98"/>
        <end position="107"/>
    </location>
</feature>